<keyword evidence="16" id="KW-0594">Phospholipid biosynthesis</keyword>
<protein>
    <recommendedName>
        <fullName evidence="7 18">Phosphatidate cytidylyltransferase</fullName>
        <ecNumber evidence="6 18">2.7.7.41</ecNumber>
    </recommendedName>
</protein>
<keyword evidence="12 18" id="KW-0548">Nucleotidyltransferase</keyword>
<reference evidence="20" key="1">
    <citation type="submission" date="2023-03" db="EMBL/GenBank/DDBJ databases">
        <title>Edaphobacter sp.</title>
        <authorList>
            <person name="Huber K.J."/>
            <person name="Papendorf J."/>
            <person name="Pilke C."/>
            <person name="Bunk B."/>
            <person name="Sproeer C."/>
            <person name="Pester M."/>
        </authorList>
    </citation>
    <scope>NUCLEOTIDE SEQUENCE</scope>
    <source>
        <strain evidence="20">DSM 110680</strain>
    </source>
</reference>
<evidence type="ECO:0000256" key="12">
    <source>
        <dbReference type="ARBA" id="ARBA00022695"/>
    </source>
</evidence>
<dbReference type="RefSeq" id="WP_348262711.1">
    <property type="nucleotide sequence ID" value="NZ_CP121196.1"/>
</dbReference>
<feature type="transmembrane region" description="Helical" evidence="19">
    <location>
        <begin position="103"/>
        <end position="123"/>
    </location>
</feature>
<keyword evidence="9" id="KW-0444">Lipid biosynthesis</keyword>
<dbReference type="AlphaFoldDB" id="A0AAU7DJD3"/>
<comment type="similarity">
    <text evidence="5 18">Belongs to the CDS family.</text>
</comment>
<evidence type="ECO:0000256" key="3">
    <source>
        <dbReference type="ARBA" id="ARBA00005119"/>
    </source>
</evidence>
<feature type="transmembrane region" description="Helical" evidence="19">
    <location>
        <begin position="169"/>
        <end position="189"/>
    </location>
</feature>
<evidence type="ECO:0000256" key="6">
    <source>
        <dbReference type="ARBA" id="ARBA00012487"/>
    </source>
</evidence>
<evidence type="ECO:0000256" key="7">
    <source>
        <dbReference type="ARBA" id="ARBA00019373"/>
    </source>
</evidence>
<dbReference type="EMBL" id="CP121196">
    <property type="protein sequence ID" value="XBH17486.1"/>
    <property type="molecule type" value="Genomic_DNA"/>
</dbReference>
<dbReference type="GO" id="GO:0016024">
    <property type="term" value="P:CDP-diacylglycerol biosynthetic process"/>
    <property type="evidence" value="ECO:0007669"/>
    <property type="project" value="TreeGrafter"/>
</dbReference>
<dbReference type="PROSITE" id="PS01315">
    <property type="entry name" value="CDS"/>
    <property type="match status" value="1"/>
</dbReference>
<dbReference type="InterPro" id="IPR000374">
    <property type="entry name" value="PC_trans"/>
</dbReference>
<feature type="transmembrane region" description="Helical" evidence="19">
    <location>
        <begin position="209"/>
        <end position="228"/>
    </location>
</feature>
<evidence type="ECO:0000256" key="8">
    <source>
        <dbReference type="ARBA" id="ARBA00022475"/>
    </source>
</evidence>
<evidence type="ECO:0000256" key="16">
    <source>
        <dbReference type="ARBA" id="ARBA00023209"/>
    </source>
</evidence>
<evidence type="ECO:0000256" key="5">
    <source>
        <dbReference type="ARBA" id="ARBA00010185"/>
    </source>
</evidence>
<dbReference type="Pfam" id="PF01148">
    <property type="entry name" value="CTP_transf_1"/>
    <property type="match status" value="1"/>
</dbReference>
<evidence type="ECO:0000256" key="4">
    <source>
        <dbReference type="ARBA" id="ARBA00005189"/>
    </source>
</evidence>
<evidence type="ECO:0000256" key="2">
    <source>
        <dbReference type="ARBA" id="ARBA00004651"/>
    </source>
</evidence>
<evidence type="ECO:0000256" key="15">
    <source>
        <dbReference type="ARBA" id="ARBA00023136"/>
    </source>
</evidence>
<evidence type="ECO:0000256" key="17">
    <source>
        <dbReference type="ARBA" id="ARBA00023264"/>
    </source>
</evidence>
<dbReference type="PANTHER" id="PTHR46382:SF1">
    <property type="entry name" value="PHOSPHATIDATE CYTIDYLYLTRANSFERASE"/>
    <property type="match status" value="1"/>
</dbReference>
<keyword evidence="14" id="KW-0443">Lipid metabolism</keyword>
<evidence type="ECO:0000256" key="1">
    <source>
        <dbReference type="ARBA" id="ARBA00001698"/>
    </source>
</evidence>
<evidence type="ECO:0000313" key="20">
    <source>
        <dbReference type="EMBL" id="XBH17486.1"/>
    </source>
</evidence>
<comment type="subcellular location">
    <subcellularLocation>
        <location evidence="2">Cell membrane</location>
        <topology evidence="2">Multi-pass membrane protein</topology>
    </subcellularLocation>
</comment>
<gene>
    <name evidence="20" type="ORF">P8935_23335</name>
</gene>
<keyword evidence="15 19" id="KW-0472">Membrane</keyword>
<evidence type="ECO:0000256" key="9">
    <source>
        <dbReference type="ARBA" id="ARBA00022516"/>
    </source>
</evidence>
<dbReference type="GO" id="GO:0004605">
    <property type="term" value="F:phosphatidate cytidylyltransferase activity"/>
    <property type="evidence" value="ECO:0007669"/>
    <property type="project" value="UniProtKB-EC"/>
</dbReference>
<keyword evidence="8" id="KW-1003">Cell membrane</keyword>
<comment type="pathway">
    <text evidence="3 18">Phospholipid metabolism; CDP-diacylglycerol biosynthesis; CDP-diacylglycerol from sn-glycerol 3-phosphate: step 3/3.</text>
</comment>
<feature type="transmembrane region" description="Helical" evidence="19">
    <location>
        <begin position="129"/>
        <end position="149"/>
    </location>
</feature>
<organism evidence="20">
    <name type="scientific">Telmatobacter sp. DSM 110680</name>
    <dbReference type="NCBI Taxonomy" id="3036704"/>
    <lineage>
        <taxon>Bacteria</taxon>
        <taxon>Pseudomonadati</taxon>
        <taxon>Acidobacteriota</taxon>
        <taxon>Terriglobia</taxon>
        <taxon>Terriglobales</taxon>
        <taxon>Acidobacteriaceae</taxon>
        <taxon>Telmatobacter</taxon>
    </lineage>
</organism>
<sequence length="275" mass="29438">MKRVLTALVLAPLVLALVFLGPMWLITLVVAAVAMLAAWEFLALTEHRGAKPPKVLTLGTIGLLFMGNFQWPDETATLFGLLSIVLLVYCTFASPVERVLTDATVSVFALFYLGLTLIPLPMLREASNGPSLLAFLFLTVWAGDTVAMYAGRAFGKRKMAPNLSPNKTWAGAIGSVVGAVAVAGILLGLSSYLTQWNSVKLSFADAPMWYWLVLAVIVNVAAQVGDLAESALKRSAGVKDSGTLLPGHGGILDRIDALLLAAPVLWYAQVIRLRF</sequence>
<feature type="transmembrane region" description="Helical" evidence="19">
    <location>
        <begin position="77"/>
        <end position="96"/>
    </location>
</feature>
<evidence type="ECO:0000256" key="10">
    <source>
        <dbReference type="ARBA" id="ARBA00022679"/>
    </source>
</evidence>
<keyword evidence="17" id="KW-1208">Phospholipid metabolism</keyword>
<accession>A0AAU7DJD3</accession>
<dbReference type="PANTHER" id="PTHR46382">
    <property type="entry name" value="PHOSPHATIDATE CYTIDYLYLTRANSFERASE"/>
    <property type="match status" value="1"/>
</dbReference>
<dbReference type="EC" id="2.7.7.41" evidence="6 18"/>
<evidence type="ECO:0000256" key="11">
    <source>
        <dbReference type="ARBA" id="ARBA00022692"/>
    </source>
</evidence>
<dbReference type="GO" id="GO:0005886">
    <property type="term" value="C:plasma membrane"/>
    <property type="evidence" value="ECO:0007669"/>
    <property type="project" value="UniProtKB-SubCell"/>
</dbReference>
<keyword evidence="13 19" id="KW-1133">Transmembrane helix</keyword>
<proteinExistence type="inferred from homology"/>
<comment type="pathway">
    <text evidence="4">Lipid metabolism.</text>
</comment>
<evidence type="ECO:0000256" key="13">
    <source>
        <dbReference type="ARBA" id="ARBA00022989"/>
    </source>
</evidence>
<comment type="catalytic activity">
    <reaction evidence="1 18">
        <text>a 1,2-diacyl-sn-glycero-3-phosphate + CTP + H(+) = a CDP-1,2-diacyl-sn-glycerol + diphosphate</text>
        <dbReference type="Rhea" id="RHEA:16229"/>
        <dbReference type="ChEBI" id="CHEBI:15378"/>
        <dbReference type="ChEBI" id="CHEBI:33019"/>
        <dbReference type="ChEBI" id="CHEBI:37563"/>
        <dbReference type="ChEBI" id="CHEBI:58332"/>
        <dbReference type="ChEBI" id="CHEBI:58608"/>
        <dbReference type="EC" id="2.7.7.41"/>
    </reaction>
</comment>
<evidence type="ECO:0000256" key="18">
    <source>
        <dbReference type="RuleBase" id="RU003938"/>
    </source>
</evidence>
<keyword evidence="10 18" id="KW-0808">Transferase</keyword>
<evidence type="ECO:0000256" key="14">
    <source>
        <dbReference type="ARBA" id="ARBA00023098"/>
    </source>
</evidence>
<evidence type="ECO:0000256" key="19">
    <source>
        <dbReference type="SAM" id="Phobius"/>
    </source>
</evidence>
<keyword evidence="11 18" id="KW-0812">Transmembrane</keyword>
<name>A0AAU7DJD3_9BACT</name>